<dbReference type="Proteomes" id="UP000449209">
    <property type="component" value="Unassembled WGS sequence"/>
</dbReference>
<sequence length="222" mass="24955">MPKTFADKIKLSTYKHISIRHQPDTIDPLPFNQVGASTKTNDLILSFCLSTDMMAAEIKTIADEKLLSSKGYLYLIYPKLKNKLGLSGIHRDVLFPALNVDEDSGAVADTGLKFSRMVSFDDNYTAVGLTWLASNPRRADNPSGRVATYEDRLSELKQLIGTDTDAHQAFDTLTPGYQRSWARYVFSPKTSATQQAHLQQMISLLKEDYASVELWHQGKKRH</sequence>
<evidence type="ECO:0000313" key="2">
    <source>
        <dbReference type="Proteomes" id="UP000449209"/>
    </source>
</evidence>
<proteinExistence type="predicted"/>
<accession>A0A6N9HZJ5</accession>
<dbReference type="RefSeq" id="WP_161002615.1">
    <property type="nucleotide sequence ID" value="NZ_WEZQ01000001.1"/>
</dbReference>
<evidence type="ECO:0008006" key="3">
    <source>
        <dbReference type="Google" id="ProtNLM"/>
    </source>
</evidence>
<evidence type="ECO:0000313" key="1">
    <source>
        <dbReference type="EMBL" id="MYV15988.1"/>
    </source>
</evidence>
<name>A0A6N9HZJ5_9LACO</name>
<dbReference type="AlphaFoldDB" id="A0A6N9HZJ5"/>
<comment type="caution">
    <text evidence="1">The sequence shown here is derived from an EMBL/GenBank/DDBJ whole genome shotgun (WGS) entry which is preliminary data.</text>
</comment>
<organism evidence="1 2">
    <name type="scientific">Furfurilactobacillus milii</name>
    <dbReference type="NCBI Taxonomy" id="2888272"/>
    <lineage>
        <taxon>Bacteria</taxon>
        <taxon>Bacillati</taxon>
        <taxon>Bacillota</taxon>
        <taxon>Bacilli</taxon>
        <taxon>Lactobacillales</taxon>
        <taxon>Lactobacillaceae</taxon>
        <taxon>Furfurilactobacillus</taxon>
    </lineage>
</organism>
<reference evidence="1 2" key="1">
    <citation type="journal article" date="2019" name="Appl. Environ. Microbiol.">
        <title>Genetic determinants of hydroxycinnamic acid metabolism in heterofermentative lactobacilli.</title>
        <authorList>
            <person name="Gaur G."/>
            <person name="Oh J.H."/>
            <person name="Filannino P."/>
            <person name="Gobbetti M."/>
            <person name="van Pijkeren J.P."/>
            <person name="Ganzle M.G."/>
        </authorList>
    </citation>
    <scope>NUCLEOTIDE SEQUENCE [LARGE SCALE GENOMIC DNA]</scope>
    <source>
        <strain evidence="1 2">C5</strain>
    </source>
</reference>
<dbReference type="Pfam" id="PF13376">
    <property type="entry name" value="OmdA"/>
    <property type="match status" value="1"/>
</dbReference>
<protein>
    <recommendedName>
        <fullName evidence="3">YdeI/OmpD-associated family protein</fullName>
    </recommendedName>
</protein>
<dbReference type="EMBL" id="WEZQ01000001">
    <property type="protein sequence ID" value="MYV15988.1"/>
    <property type="molecule type" value="Genomic_DNA"/>
</dbReference>
<gene>
    <name evidence="1" type="ORF">GB993_00385</name>
</gene>
<dbReference type="OrthoDB" id="2452521at2"/>